<evidence type="ECO:0000256" key="1">
    <source>
        <dbReference type="SAM" id="Phobius"/>
    </source>
</evidence>
<protein>
    <submittedName>
        <fullName evidence="2">Uncharacterized protein</fullName>
    </submittedName>
</protein>
<keyword evidence="1" id="KW-0812">Transmembrane</keyword>
<dbReference type="OrthoDB" id="9856358at2"/>
<keyword evidence="3" id="KW-1185">Reference proteome</keyword>
<proteinExistence type="predicted"/>
<keyword evidence="1" id="KW-1133">Transmembrane helix</keyword>
<dbReference type="Proteomes" id="UP000215433">
    <property type="component" value="Unassembled WGS sequence"/>
</dbReference>
<name>A0A229W014_9BIFI</name>
<dbReference type="RefSeq" id="WP_093959440.1">
    <property type="nucleotide sequence ID" value="NZ_NEWD01000004.1"/>
</dbReference>
<dbReference type="EMBL" id="NEWD01000004">
    <property type="protein sequence ID" value="OXN01219.1"/>
    <property type="molecule type" value="Genomic_DNA"/>
</dbReference>
<dbReference type="AlphaFoldDB" id="A0A229W014"/>
<reference evidence="2 3" key="1">
    <citation type="submission" date="2017-05" db="EMBL/GenBank/DDBJ databases">
        <title>Bifidobacterium vansinderenii sp. nov.</title>
        <authorList>
            <person name="Lugli G.A."/>
            <person name="Duranti S."/>
            <person name="Mangifesta M."/>
        </authorList>
    </citation>
    <scope>NUCLEOTIDE SEQUENCE [LARGE SCALE GENOMIC DNA]</scope>
    <source>
        <strain evidence="2 3">Tam10B</strain>
    </source>
</reference>
<gene>
    <name evidence="2" type="ORF">Tam10B_0219</name>
</gene>
<comment type="caution">
    <text evidence="2">The sequence shown here is derived from an EMBL/GenBank/DDBJ whole genome shotgun (WGS) entry which is preliminary data.</text>
</comment>
<accession>A0A229W014</accession>
<evidence type="ECO:0000313" key="2">
    <source>
        <dbReference type="EMBL" id="OXN01219.1"/>
    </source>
</evidence>
<sequence>MIDDTTIQDPDETYDDDVYDAELFDDDEPRACRCPFKANKEMIVPALITGAITVASIAVGVWLQYAITKIAVKDAFRETHLRRR</sequence>
<feature type="transmembrane region" description="Helical" evidence="1">
    <location>
        <begin position="43"/>
        <end position="67"/>
    </location>
</feature>
<evidence type="ECO:0000313" key="3">
    <source>
        <dbReference type="Proteomes" id="UP000215433"/>
    </source>
</evidence>
<organism evidence="2 3">
    <name type="scientific">Bifidobacterium vansinderenii</name>
    <dbReference type="NCBI Taxonomy" id="1984871"/>
    <lineage>
        <taxon>Bacteria</taxon>
        <taxon>Bacillati</taxon>
        <taxon>Actinomycetota</taxon>
        <taxon>Actinomycetes</taxon>
        <taxon>Bifidobacteriales</taxon>
        <taxon>Bifidobacteriaceae</taxon>
        <taxon>Bifidobacterium</taxon>
    </lineage>
</organism>
<keyword evidence="1" id="KW-0472">Membrane</keyword>